<dbReference type="RefSeq" id="WP_162423799.1">
    <property type="nucleotide sequence ID" value="NZ_WVIE01000014.1"/>
</dbReference>
<evidence type="ECO:0000256" key="1">
    <source>
        <dbReference type="SAM" id="Phobius"/>
    </source>
</evidence>
<gene>
    <name evidence="2" type="ORF">GS601_13420</name>
</gene>
<dbReference type="Proteomes" id="UP000646053">
    <property type="component" value="Unassembled WGS sequence"/>
</dbReference>
<keyword evidence="3" id="KW-1185">Reference proteome</keyword>
<dbReference type="PANTHER" id="PTHR35733:SF1">
    <property type="entry name" value="OS02G0307800 PROTEIN"/>
    <property type="match status" value="1"/>
</dbReference>
<dbReference type="AlphaFoldDB" id="A0A8J7Z259"/>
<keyword evidence="1" id="KW-1133">Transmembrane helix</keyword>
<keyword evidence="1" id="KW-0812">Transmembrane</keyword>
<dbReference type="Pfam" id="PF11282">
    <property type="entry name" value="DUF3082"/>
    <property type="match status" value="1"/>
</dbReference>
<dbReference type="EMBL" id="WVIE01000014">
    <property type="protein sequence ID" value="NDJ18279.1"/>
    <property type="molecule type" value="Genomic_DNA"/>
</dbReference>
<keyword evidence="1" id="KW-0472">Membrane</keyword>
<comment type="caution">
    <text evidence="2">The sequence shown here is derived from an EMBL/GenBank/DDBJ whole genome shotgun (WGS) entry which is preliminary data.</text>
</comment>
<accession>A0A8J7Z259</accession>
<dbReference type="PANTHER" id="PTHR35733">
    <property type="entry name" value="OS02G0307800 PROTEIN"/>
    <property type="match status" value="1"/>
</dbReference>
<dbReference type="InterPro" id="IPR021434">
    <property type="entry name" value="DUF3082"/>
</dbReference>
<name>A0A8J7Z259_9CYAN</name>
<proteinExistence type="predicted"/>
<evidence type="ECO:0000313" key="2">
    <source>
        <dbReference type="EMBL" id="NDJ18279.1"/>
    </source>
</evidence>
<protein>
    <submittedName>
        <fullName evidence="2">DUF3082 domain-containing protein</fullName>
    </submittedName>
</protein>
<feature type="transmembrane region" description="Helical" evidence="1">
    <location>
        <begin position="18"/>
        <end position="40"/>
    </location>
</feature>
<evidence type="ECO:0000313" key="3">
    <source>
        <dbReference type="Proteomes" id="UP000646053"/>
    </source>
</evidence>
<reference evidence="2" key="1">
    <citation type="submission" date="2019-12" db="EMBL/GenBank/DDBJ databases">
        <title>High-Quality draft genome sequences of three cyanobacteria isolated from the limestone walls of the Old Cathedral of Coimbra.</title>
        <authorList>
            <person name="Tiago I."/>
            <person name="Soares F."/>
            <person name="Portugal A."/>
        </authorList>
    </citation>
    <scope>NUCLEOTIDE SEQUENCE</scope>
    <source>
        <strain evidence="2">A</strain>
    </source>
</reference>
<organism evidence="2 3">
    <name type="scientific">Myxacorys almedinensis A</name>
    <dbReference type="NCBI Taxonomy" id="2690445"/>
    <lineage>
        <taxon>Bacteria</taxon>
        <taxon>Bacillati</taxon>
        <taxon>Cyanobacteriota</taxon>
        <taxon>Cyanophyceae</taxon>
        <taxon>Leptolyngbyales</taxon>
        <taxon>Leptolyngbyaceae</taxon>
        <taxon>Myxacorys</taxon>
        <taxon>Myxacorys almedinensis</taxon>
    </lineage>
</organism>
<sequence>MADTPPPISTMPSPARCLIGALIAAAIAFGAYSLMNAIALSFASKPIHSTNITVVNITIAVRTLVVGIMALATGVTSLASLGLFGLGIQTLLGSLFGKSSDPSS</sequence>